<dbReference type="SMART" id="SM00813">
    <property type="entry name" value="Alpha-L-AF_C"/>
    <property type="match status" value="1"/>
</dbReference>
<dbReference type="InterPro" id="IPR017853">
    <property type="entry name" value="GH"/>
</dbReference>
<evidence type="ECO:0000256" key="5">
    <source>
        <dbReference type="ARBA" id="ARBA00022801"/>
    </source>
</evidence>
<keyword evidence="7" id="KW-0326">Glycosidase</keyword>
<dbReference type="SUPFAM" id="SSF51011">
    <property type="entry name" value="Glycosyl hydrolase domain"/>
    <property type="match status" value="1"/>
</dbReference>
<dbReference type="Pfam" id="PF22848">
    <property type="entry name" value="ASD1_dom"/>
    <property type="match status" value="1"/>
</dbReference>
<proteinExistence type="inferred from homology"/>
<comment type="caution">
    <text evidence="9">The sequence shown here is derived from an EMBL/GenBank/DDBJ whole genome shotgun (WGS) entry which is preliminary data.</text>
</comment>
<evidence type="ECO:0000256" key="1">
    <source>
        <dbReference type="ARBA" id="ARBA00001462"/>
    </source>
</evidence>
<dbReference type="InterPro" id="IPR055235">
    <property type="entry name" value="ASD1_cat"/>
</dbReference>
<keyword evidence="6" id="KW-0119">Carbohydrate metabolism</keyword>
<organism evidence="9 10">
    <name type="scientific">Microcella putealis</name>
    <dbReference type="NCBI Taxonomy" id="337005"/>
    <lineage>
        <taxon>Bacteria</taxon>
        <taxon>Bacillati</taxon>
        <taxon>Actinomycetota</taxon>
        <taxon>Actinomycetes</taxon>
        <taxon>Micrococcales</taxon>
        <taxon>Microbacteriaceae</taxon>
        <taxon>Microcella</taxon>
    </lineage>
</organism>
<evidence type="ECO:0000259" key="8">
    <source>
        <dbReference type="SMART" id="SM00813"/>
    </source>
</evidence>
<dbReference type="EMBL" id="SGWW01000004">
    <property type="protein sequence ID" value="RZS55088.1"/>
    <property type="molecule type" value="Genomic_DNA"/>
</dbReference>
<dbReference type="Proteomes" id="UP000293519">
    <property type="component" value="Unassembled WGS sequence"/>
</dbReference>
<comment type="catalytic activity">
    <reaction evidence="1">
        <text>Hydrolysis of terminal non-reducing alpha-L-arabinofuranoside residues in alpha-L-arabinosides.</text>
        <dbReference type="EC" id="3.2.1.55"/>
    </reaction>
</comment>
<keyword evidence="10" id="KW-1185">Reference proteome</keyword>
<dbReference type="InterPro" id="IPR010720">
    <property type="entry name" value="Alpha-L-AF_C"/>
</dbReference>
<protein>
    <recommendedName>
        <fullName evidence="4">non-reducing end alpha-L-arabinofuranosidase</fullName>
        <ecNumber evidence="4">3.2.1.55</ecNumber>
    </recommendedName>
</protein>
<evidence type="ECO:0000256" key="7">
    <source>
        <dbReference type="ARBA" id="ARBA00023295"/>
    </source>
</evidence>
<accession>A0A4Q7LMZ1</accession>
<sequence length="542" mass="57668">MSDHEAATATDGAGTATGAATFAATGTAMGMHAAGTAPGASRPTRVTVHPSFTVGDIDRRIFGSFVEHLGRAVDTGIYEPGHPTADAEGWRGDVAALTRELGTTVVRYPGGNFVSNYRWEDGVGPRDERPRRIDLAWRAIETNQVGTDDFIRWARLTGTEPMLAVNLGTRGADAAAELVEYCNVEGGTALSERRRANGADEPHGVTLWCLGNEMDGPWQIGHTTADDYGRRALHAAQAMRRVDPTIELVVCGSSARDMPTFGEWERVVLEHTFDHVDHLSVHAYYQERNGDRASFLASGAAFEAFLTEVITIADAVAARRHSSKRITLSVDEWNVWYLDAVEPDATLPLRERPDLLAERYSMLDAVVVADLLSTLIRHADRVAIACLAQLVNVIAPIVTLPGGGVWKQTTFHPIALLARHARGVTLDARVDSPTLVTDAHGAVTAIQPTVVYNAEAGELVIAVTNRGAAAAPVTVDALGFELGSVIEAVSVIADDRGARTTAAEAADGVPTALDGVTVQGGAVEASLPPESWSLIRVAARAS</sequence>
<dbReference type="EC" id="3.2.1.55" evidence="4"/>
<reference evidence="9 10" key="1">
    <citation type="journal article" date="2015" name="Stand. Genomic Sci.">
        <title>Genomic Encyclopedia of Bacterial and Archaeal Type Strains, Phase III: the genomes of soil and plant-associated and newly described type strains.</title>
        <authorList>
            <person name="Whitman W.B."/>
            <person name="Woyke T."/>
            <person name="Klenk H.P."/>
            <person name="Zhou Y."/>
            <person name="Lilburn T.G."/>
            <person name="Beck B.J."/>
            <person name="De Vos P."/>
            <person name="Vandamme P."/>
            <person name="Eisen J.A."/>
            <person name="Garrity G."/>
            <person name="Hugenholtz P."/>
            <person name="Kyrpides N.C."/>
        </authorList>
    </citation>
    <scope>NUCLEOTIDE SEQUENCE [LARGE SCALE GENOMIC DNA]</scope>
    <source>
        <strain evidence="9 10">CV2</strain>
    </source>
</reference>
<feature type="domain" description="Alpha-L-arabinofuranosidase C-terminal" evidence="8">
    <location>
        <begin position="331"/>
        <end position="531"/>
    </location>
</feature>
<dbReference type="GO" id="GO:0000272">
    <property type="term" value="P:polysaccharide catabolic process"/>
    <property type="evidence" value="ECO:0007669"/>
    <property type="project" value="TreeGrafter"/>
</dbReference>
<dbReference type="GO" id="GO:0046556">
    <property type="term" value="F:alpha-L-arabinofuranosidase activity"/>
    <property type="evidence" value="ECO:0007669"/>
    <property type="project" value="UniProtKB-EC"/>
</dbReference>
<evidence type="ECO:0000256" key="2">
    <source>
        <dbReference type="ARBA" id="ARBA00007186"/>
    </source>
</evidence>
<dbReference type="SUPFAM" id="SSF51445">
    <property type="entry name" value="(Trans)glycosidases"/>
    <property type="match status" value="1"/>
</dbReference>
<comment type="subunit">
    <text evidence="3">Homohexamer; trimer of dimers.</text>
</comment>
<evidence type="ECO:0000256" key="4">
    <source>
        <dbReference type="ARBA" id="ARBA00012670"/>
    </source>
</evidence>
<dbReference type="GO" id="GO:0046373">
    <property type="term" value="P:L-arabinose metabolic process"/>
    <property type="evidence" value="ECO:0007669"/>
    <property type="project" value="InterPro"/>
</dbReference>
<name>A0A4Q7LMZ1_9MICO</name>
<evidence type="ECO:0000256" key="3">
    <source>
        <dbReference type="ARBA" id="ARBA00011165"/>
    </source>
</evidence>
<dbReference type="InterPro" id="IPR013780">
    <property type="entry name" value="Glyco_hydro_b"/>
</dbReference>
<dbReference type="Gene3D" id="2.60.40.1180">
    <property type="entry name" value="Golgi alpha-mannosidase II"/>
    <property type="match status" value="1"/>
</dbReference>
<evidence type="ECO:0000256" key="6">
    <source>
        <dbReference type="ARBA" id="ARBA00023277"/>
    </source>
</evidence>
<evidence type="ECO:0000313" key="9">
    <source>
        <dbReference type="EMBL" id="RZS55088.1"/>
    </source>
</evidence>
<dbReference type="RefSeq" id="WP_311768269.1">
    <property type="nucleotide sequence ID" value="NZ_SGWW01000004.1"/>
</dbReference>
<keyword evidence="5" id="KW-0378">Hydrolase</keyword>
<dbReference type="Gene3D" id="3.20.20.80">
    <property type="entry name" value="Glycosidases"/>
    <property type="match status" value="1"/>
</dbReference>
<evidence type="ECO:0000313" key="10">
    <source>
        <dbReference type="Proteomes" id="UP000293519"/>
    </source>
</evidence>
<dbReference type="Pfam" id="PF06964">
    <property type="entry name" value="Alpha-L-AF_C"/>
    <property type="match status" value="1"/>
</dbReference>
<comment type="similarity">
    <text evidence="2">Belongs to the glycosyl hydrolase 51 family.</text>
</comment>
<dbReference type="PANTHER" id="PTHR43576">
    <property type="entry name" value="ALPHA-L-ARABINOFURANOSIDASE C-RELATED"/>
    <property type="match status" value="1"/>
</dbReference>
<dbReference type="AlphaFoldDB" id="A0A4Q7LMZ1"/>
<gene>
    <name evidence="9" type="ORF">EV141_2073</name>
</gene>
<dbReference type="PANTHER" id="PTHR43576:SF3">
    <property type="entry name" value="ALPHA-L-ARABINOFURANOSIDASE C"/>
    <property type="match status" value="1"/>
</dbReference>